<dbReference type="AlphaFoldDB" id="A0A941HU22"/>
<sequence>MKKYFSLNSRGFTLVEILGAITILSIVLLGLFTLFPQSANLQNINEDKLTATNLSNIVLEDLRNLDADELSAGTYERFNTSDFLEISSVQNNGQFIKHPEFSLKIELRESDDEDILRGIIKILDKDNEEIMRTYYLFEVSS</sequence>
<protein>
    <submittedName>
        <fullName evidence="4">Prepilin-type N-terminal cleavage/methylation domain-containing protein</fullName>
    </submittedName>
</protein>
<evidence type="ECO:0000256" key="1">
    <source>
        <dbReference type="ARBA" id="ARBA00004241"/>
    </source>
</evidence>
<evidence type="ECO:0000256" key="2">
    <source>
        <dbReference type="ARBA" id="ARBA00023287"/>
    </source>
</evidence>
<reference evidence="4 5" key="1">
    <citation type="submission" date="2021-04" db="EMBL/GenBank/DDBJ databases">
        <title>Allobacillus sp. nov. SKP8-2 isolated from shrimp paste.</title>
        <authorList>
            <person name="Tanasupawat S."/>
            <person name="Yiamsombat S."/>
            <person name="Kanchanasin P."/>
            <person name="Kuncharoen N."/>
        </authorList>
    </citation>
    <scope>NUCLEOTIDE SEQUENCE [LARGE SCALE GENOMIC DNA]</scope>
    <source>
        <strain evidence="4 5">SKP8-2</strain>
    </source>
</reference>
<keyword evidence="3" id="KW-1133">Transmembrane helix</keyword>
<dbReference type="NCBIfam" id="TIGR02532">
    <property type="entry name" value="IV_pilin_GFxxxE"/>
    <property type="match status" value="1"/>
</dbReference>
<keyword evidence="5" id="KW-1185">Reference proteome</keyword>
<feature type="transmembrane region" description="Helical" evidence="3">
    <location>
        <begin position="12"/>
        <end position="35"/>
    </location>
</feature>
<proteinExistence type="predicted"/>
<evidence type="ECO:0000256" key="3">
    <source>
        <dbReference type="SAM" id="Phobius"/>
    </source>
</evidence>
<dbReference type="GO" id="GO:0030420">
    <property type="term" value="P:establishment of competence for transformation"/>
    <property type="evidence" value="ECO:0007669"/>
    <property type="project" value="UniProtKB-KW"/>
</dbReference>
<dbReference type="Pfam" id="PF07963">
    <property type="entry name" value="N_methyl"/>
    <property type="match status" value="1"/>
</dbReference>
<dbReference type="InterPro" id="IPR012902">
    <property type="entry name" value="N_methyl_site"/>
</dbReference>
<evidence type="ECO:0000313" key="5">
    <source>
        <dbReference type="Proteomes" id="UP000675431"/>
    </source>
</evidence>
<dbReference type="Proteomes" id="UP000675431">
    <property type="component" value="Unassembled WGS sequence"/>
</dbReference>
<dbReference type="GO" id="GO:0009986">
    <property type="term" value="C:cell surface"/>
    <property type="evidence" value="ECO:0007669"/>
    <property type="project" value="UniProtKB-SubCell"/>
</dbReference>
<accession>A0A941HU22</accession>
<keyword evidence="3" id="KW-0812">Transmembrane</keyword>
<keyword evidence="3" id="KW-0472">Membrane</keyword>
<gene>
    <name evidence="4" type="ORF">KC820_09785</name>
</gene>
<keyword evidence="2" id="KW-0178">Competence</keyword>
<comment type="subcellular location">
    <subcellularLocation>
        <location evidence="1">Cell surface</location>
    </subcellularLocation>
</comment>
<name>A0A941HU22_9BACI</name>
<evidence type="ECO:0000313" key="4">
    <source>
        <dbReference type="EMBL" id="MBR7554440.1"/>
    </source>
</evidence>
<dbReference type="PROSITE" id="PS00409">
    <property type="entry name" value="PROKAR_NTER_METHYL"/>
    <property type="match status" value="1"/>
</dbReference>
<organism evidence="4 5">
    <name type="scientific">Allobacillus saliphilus</name>
    <dbReference type="NCBI Taxonomy" id="2912308"/>
    <lineage>
        <taxon>Bacteria</taxon>
        <taxon>Bacillati</taxon>
        <taxon>Bacillota</taxon>
        <taxon>Bacilli</taxon>
        <taxon>Bacillales</taxon>
        <taxon>Bacillaceae</taxon>
        <taxon>Allobacillus</taxon>
    </lineage>
</organism>
<comment type="caution">
    <text evidence="4">The sequence shown here is derived from an EMBL/GenBank/DDBJ whole genome shotgun (WGS) entry which is preliminary data.</text>
</comment>
<dbReference type="EMBL" id="JAGSIE010000029">
    <property type="protein sequence ID" value="MBR7554440.1"/>
    <property type="molecule type" value="Genomic_DNA"/>
</dbReference>